<keyword evidence="4" id="KW-0812">Transmembrane</keyword>
<proteinExistence type="predicted"/>
<dbReference type="InterPro" id="IPR018247">
    <property type="entry name" value="EF_Hand_1_Ca_BS"/>
</dbReference>
<dbReference type="SMART" id="SM00054">
    <property type="entry name" value="EFh"/>
    <property type="match status" value="3"/>
</dbReference>
<dbReference type="PANTHER" id="PTHR10827">
    <property type="entry name" value="RETICULOCALBIN"/>
    <property type="match status" value="1"/>
</dbReference>
<feature type="domain" description="EF-hand" evidence="5">
    <location>
        <begin position="88"/>
        <end position="123"/>
    </location>
</feature>
<keyword evidence="4" id="KW-0472">Membrane</keyword>
<dbReference type="EnsemblMetazoa" id="XM_019898203.1">
    <property type="protein sequence ID" value="XP_019753762.1"/>
    <property type="gene ID" value="LOC109533016"/>
</dbReference>
<evidence type="ECO:0000256" key="3">
    <source>
        <dbReference type="ARBA" id="ARBA00022837"/>
    </source>
</evidence>
<gene>
    <name evidence="6" type="primary">109533016</name>
</gene>
<evidence type="ECO:0000259" key="5">
    <source>
        <dbReference type="PROSITE" id="PS50222"/>
    </source>
</evidence>
<dbReference type="PROSITE" id="PS00018">
    <property type="entry name" value="EF_HAND_1"/>
    <property type="match status" value="2"/>
</dbReference>
<name>A0AAR5NYU3_DENPD</name>
<reference evidence="7" key="1">
    <citation type="journal article" date="2013" name="Genome Biol.">
        <title>Draft genome of the mountain pine beetle, Dendroctonus ponderosae Hopkins, a major forest pest.</title>
        <authorList>
            <person name="Keeling C.I."/>
            <person name="Yuen M.M."/>
            <person name="Liao N.Y."/>
            <person name="Docking T.R."/>
            <person name="Chan S.K."/>
            <person name="Taylor G.A."/>
            <person name="Palmquist D.L."/>
            <person name="Jackman S.D."/>
            <person name="Nguyen A."/>
            <person name="Li M."/>
            <person name="Henderson H."/>
            <person name="Janes J.K."/>
            <person name="Zhao Y."/>
            <person name="Pandoh P."/>
            <person name="Moore R."/>
            <person name="Sperling F.A."/>
            <person name="Huber D.P."/>
            <person name="Birol I."/>
            <person name="Jones S.J."/>
            <person name="Bohlmann J."/>
        </authorList>
    </citation>
    <scope>NUCLEOTIDE SEQUENCE</scope>
</reference>
<evidence type="ECO:0000313" key="7">
    <source>
        <dbReference type="Proteomes" id="UP000019118"/>
    </source>
</evidence>
<protein>
    <recommendedName>
        <fullName evidence="5">EF-hand domain-containing protein</fullName>
    </recommendedName>
</protein>
<dbReference type="InterPro" id="IPR002048">
    <property type="entry name" value="EF_hand_dom"/>
</dbReference>
<dbReference type="GO" id="GO:0005509">
    <property type="term" value="F:calcium ion binding"/>
    <property type="evidence" value="ECO:0007669"/>
    <property type="project" value="InterPro"/>
</dbReference>
<keyword evidence="3" id="KW-0106">Calcium</keyword>
<keyword evidence="4" id="KW-1133">Transmembrane helix</keyword>
<dbReference type="PROSITE" id="PS50222">
    <property type="entry name" value="EF_HAND_2"/>
    <property type="match status" value="2"/>
</dbReference>
<evidence type="ECO:0000256" key="1">
    <source>
        <dbReference type="ARBA" id="ARBA00022723"/>
    </source>
</evidence>
<dbReference type="AlphaFoldDB" id="A0AAR5NYU3"/>
<dbReference type="GO" id="GO:0017156">
    <property type="term" value="P:calcium-ion regulated exocytosis"/>
    <property type="evidence" value="ECO:0007669"/>
    <property type="project" value="TreeGrafter"/>
</dbReference>
<dbReference type="GO" id="GO:0005783">
    <property type="term" value="C:endoplasmic reticulum"/>
    <property type="evidence" value="ECO:0007669"/>
    <property type="project" value="TreeGrafter"/>
</dbReference>
<dbReference type="EnsemblMetazoa" id="XM_019898202.1">
    <property type="protein sequence ID" value="XP_019753761.1"/>
    <property type="gene ID" value="LOC109533016"/>
</dbReference>
<feature type="transmembrane region" description="Helical" evidence="4">
    <location>
        <begin position="15"/>
        <end position="34"/>
    </location>
</feature>
<reference evidence="6" key="2">
    <citation type="submission" date="2024-08" db="UniProtKB">
        <authorList>
            <consortium name="EnsemblMetazoa"/>
        </authorList>
    </citation>
    <scope>IDENTIFICATION</scope>
</reference>
<dbReference type="SUPFAM" id="SSF47473">
    <property type="entry name" value="EF-hand"/>
    <property type="match status" value="1"/>
</dbReference>
<keyword evidence="7" id="KW-1185">Reference proteome</keyword>
<feature type="domain" description="EF-hand" evidence="5">
    <location>
        <begin position="239"/>
        <end position="274"/>
    </location>
</feature>
<keyword evidence="2" id="KW-0677">Repeat</keyword>
<dbReference type="PANTHER" id="PTHR10827:SF98">
    <property type="entry name" value="45 KDA CALCIUM-BINDING PROTEIN"/>
    <property type="match status" value="1"/>
</dbReference>
<evidence type="ECO:0000256" key="2">
    <source>
        <dbReference type="ARBA" id="ARBA00022737"/>
    </source>
</evidence>
<accession>A0AAR5NYU3</accession>
<keyword evidence="1" id="KW-0479">Metal-binding</keyword>
<evidence type="ECO:0000256" key="4">
    <source>
        <dbReference type="SAM" id="Phobius"/>
    </source>
</evidence>
<sequence>MGIFKNASFDEHRRWSYTVPVVCYVILIVMILVLKLPLKPSLKPHIESIDLFAIRLKNSNFNSDQAASRSDGDWQKEYFVNDKNGRFTNIQILSEVFALADTNRDQRLDVRELSAWIRKKIFQHVTEAVGNNQALFNQIDINPQDGVISWAEYHKYFMIHRGFSAAFADNHDEKRHRGVPRRIKGERLDRTVGHCLKTIFSESIKKDQAAWSQLAKLEPFSMNADEFLAFTHPESSVAHHLELVEEMYEKFDKDGDELLTEDEFSIFHPEGNDDESLAIRQDEESRRKTFRTLIDRNQDGKANRQELLHYVAPESPRHADQEAEALLGLADVDHDNRLSLDEVLNHPNLFLKSKMIDAARGFHDEF</sequence>
<dbReference type="Proteomes" id="UP000019118">
    <property type="component" value="Unassembled WGS sequence"/>
</dbReference>
<dbReference type="Pfam" id="PF13499">
    <property type="entry name" value="EF-hand_7"/>
    <property type="match status" value="1"/>
</dbReference>
<evidence type="ECO:0000313" key="6">
    <source>
        <dbReference type="EnsemblMetazoa" id="XP_019753762.1"/>
    </source>
</evidence>
<dbReference type="InterPro" id="IPR011992">
    <property type="entry name" value="EF-hand-dom_pair"/>
</dbReference>
<organism evidence="6 7">
    <name type="scientific">Dendroctonus ponderosae</name>
    <name type="common">Mountain pine beetle</name>
    <dbReference type="NCBI Taxonomy" id="77166"/>
    <lineage>
        <taxon>Eukaryota</taxon>
        <taxon>Metazoa</taxon>
        <taxon>Ecdysozoa</taxon>
        <taxon>Arthropoda</taxon>
        <taxon>Hexapoda</taxon>
        <taxon>Insecta</taxon>
        <taxon>Pterygota</taxon>
        <taxon>Neoptera</taxon>
        <taxon>Endopterygota</taxon>
        <taxon>Coleoptera</taxon>
        <taxon>Polyphaga</taxon>
        <taxon>Cucujiformia</taxon>
        <taxon>Curculionidae</taxon>
        <taxon>Scolytinae</taxon>
        <taxon>Dendroctonus</taxon>
    </lineage>
</organism>
<dbReference type="Gene3D" id="1.10.238.10">
    <property type="entry name" value="EF-hand"/>
    <property type="match status" value="2"/>
</dbReference>